<evidence type="ECO:0000313" key="9">
    <source>
        <dbReference type="Proteomes" id="UP000005710"/>
    </source>
</evidence>
<keyword evidence="5 6" id="KW-0472">Membrane</keyword>
<dbReference type="PANTHER" id="PTHR35007">
    <property type="entry name" value="INTEGRAL MEMBRANE PROTEIN-RELATED"/>
    <property type="match status" value="1"/>
</dbReference>
<keyword evidence="2" id="KW-1003">Cell membrane</keyword>
<evidence type="ECO:0000259" key="7">
    <source>
        <dbReference type="Pfam" id="PF00482"/>
    </source>
</evidence>
<dbReference type="RefSeq" id="WP_006904748.1">
    <property type="nucleotide sequence ID" value="NZ_JH976536.1"/>
</dbReference>
<dbReference type="OrthoDB" id="2081596at2"/>
<evidence type="ECO:0000256" key="5">
    <source>
        <dbReference type="ARBA" id="ARBA00023136"/>
    </source>
</evidence>
<reference evidence="8" key="1">
    <citation type="submission" date="2010-10" db="EMBL/GenBank/DDBJ databases">
        <authorList>
            <consortium name="US DOE Joint Genome Institute (JGI-PGF)"/>
            <person name="Lucas S."/>
            <person name="Copeland A."/>
            <person name="Lapidus A."/>
            <person name="Bruce D."/>
            <person name="Goodwin L."/>
            <person name="Pitluck S."/>
            <person name="Kyrpides N."/>
            <person name="Mavromatis K."/>
            <person name="Detter J.C."/>
            <person name="Han C."/>
            <person name="Land M."/>
            <person name="Hauser L."/>
            <person name="Markowitz V."/>
            <person name="Cheng J.-F."/>
            <person name="Hugenholtz P."/>
            <person name="Woyke T."/>
            <person name="Wu D."/>
            <person name="Pukall R."/>
            <person name="Wahrenburg C."/>
            <person name="Brambilla E."/>
            <person name="Klenk H.-P."/>
            <person name="Eisen J.A."/>
        </authorList>
    </citation>
    <scope>NUCLEOTIDE SEQUENCE [LARGE SCALE GENOMIC DNA]</scope>
    <source>
        <strain evidence="8">DSM 13965</strain>
    </source>
</reference>
<feature type="transmembrane region" description="Helical" evidence="6">
    <location>
        <begin position="124"/>
        <end position="146"/>
    </location>
</feature>
<protein>
    <submittedName>
        <fullName evidence="8">Flp pilus assembly protein TadB</fullName>
    </submittedName>
</protein>
<evidence type="ECO:0000256" key="6">
    <source>
        <dbReference type="SAM" id="Phobius"/>
    </source>
</evidence>
<dbReference type="GO" id="GO:0005886">
    <property type="term" value="C:plasma membrane"/>
    <property type="evidence" value="ECO:0007669"/>
    <property type="project" value="UniProtKB-SubCell"/>
</dbReference>
<accession>K6PLQ1</accession>
<feature type="transmembrane region" description="Helical" evidence="6">
    <location>
        <begin position="6"/>
        <end position="26"/>
    </location>
</feature>
<gene>
    <name evidence="8" type="ORF">ThesuDRAFT_00046</name>
</gene>
<dbReference type="InterPro" id="IPR018076">
    <property type="entry name" value="T2SS_GspF_dom"/>
</dbReference>
<reference evidence="8" key="2">
    <citation type="submission" date="2012-10" db="EMBL/GenBank/DDBJ databases">
        <title>Improved high-quality draft of Thermaerobacter subterraneus C21, DSM 13965.</title>
        <authorList>
            <consortium name="DOE Joint Genome Institute"/>
            <person name="Eisen J."/>
            <person name="Huntemann M."/>
            <person name="Wei C.-L."/>
            <person name="Han J."/>
            <person name="Detter J.C."/>
            <person name="Han C."/>
            <person name="Tapia R."/>
            <person name="Chen A."/>
            <person name="Kyrpides N."/>
            <person name="Mavromatis K."/>
            <person name="Markowitz V."/>
            <person name="Szeto E."/>
            <person name="Ivanova N."/>
            <person name="Mikhailova N."/>
            <person name="Ovchinnikova G."/>
            <person name="Pagani I."/>
            <person name="Pati A."/>
            <person name="Goodwin L."/>
            <person name="Nordberg H.P."/>
            <person name="Cantor M.N."/>
            <person name="Hua S.X."/>
            <person name="Woyke T."/>
            <person name="Eisen J."/>
            <person name="Klenk H.-P."/>
        </authorList>
    </citation>
    <scope>NUCLEOTIDE SEQUENCE [LARGE SCALE GENOMIC DNA]</scope>
    <source>
        <strain evidence="8">DSM 13965</strain>
    </source>
</reference>
<evidence type="ECO:0000256" key="3">
    <source>
        <dbReference type="ARBA" id="ARBA00022692"/>
    </source>
</evidence>
<dbReference type="EMBL" id="AENY02000004">
    <property type="protein sequence ID" value="EKP93802.1"/>
    <property type="molecule type" value="Genomic_DNA"/>
</dbReference>
<dbReference type="Proteomes" id="UP000005710">
    <property type="component" value="Unassembled WGS sequence"/>
</dbReference>
<comment type="subcellular location">
    <subcellularLocation>
        <location evidence="1">Cell membrane</location>
        <topology evidence="1">Multi-pass membrane protein</topology>
    </subcellularLocation>
</comment>
<keyword evidence="9" id="KW-1185">Reference proteome</keyword>
<organism evidence="8 9">
    <name type="scientific">Thermaerobacter subterraneus DSM 13965</name>
    <dbReference type="NCBI Taxonomy" id="867903"/>
    <lineage>
        <taxon>Bacteria</taxon>
        <taxon>Bacillati</taxon>
        <taxon>Bacillota</taxon>
        <taxon>Clostridia</taxon>
        <taxon>Eubacteriales</taxon>
        <taxon>Clostridiales Family XVII. Incertae Sedis</taxon>
        <taxon>Thermaerobacter</taxon>
    </lineage>
</organism>
<dbReference type="AlphaFoldDB" id="K6PLQ1"/>
<evidence type="ECO:0000256" key="1">
    <source>
        <dbReference type="ARBA" id="ARBA00004651"/>
    </source>
</evidence>
<evidence type="ECO:0000256" key="4">
    <source>
        <dbReference type="ARBA" id="ARBA00022989"/>
    </source>
</evidence>
<dbReference type="Pfam" id="PF00482">
    <property type="entry name" value="T2SSF"/>
    <property type="match status" value="1"/>
</dbReference>
<evidence type="ECO:0000256" key="2">
    <source>
        <dbReference type="ARBA" id="ARBA00022475"/>
    </source>
</evidence>
<name>K6PLQ1_9FIRM</name>
<dbReference type="eggNOG" id="COG2064">
    <property type="taxonomic scope" value="Bacteria"/>
</dbReference>
<feature type="transmembrane region" description="Helical" evidence="6">
    <location>
        <begin position="267"/>
        <end position="289"/>
    </location>
</feature>
<evidence type="ECO:0000313" key="8">
    <source>
        <dbReference type="EMBL" id="EKP93802.1"/>
    </source>
</evidence>
<keyword evidence="3 6" id="KW-0812">Transmembrane</keyword>
<keyword evidence="4 6" id="KW-1133">Transmembrane helix</keyword>
<dbReference type="STRING" id="867903.ThesuDRAFT_00046"/>
<sequence>MTGYLLAILAALAGGTSSWWLSGWGADARQRWRRVLRMGPGRWLPGPAARPKVALWAERWPWPSRPPAGADLVLLLRRAGWHRWAGDDPLAWACRALGAAAWSGALAGGLVALGVLASGGFGPAAWLLPAAGYLAGRRCLLVLLAAAGRRRATRVRVGLPGWLEDIALAARGGLSLRQSIEVANDVGEGPLVDDARDAFARIRAGQPLRQPLLELAQLYPHPEVTVALRTLVEAEVRGLPLPQTLDEHVRLMRALLARRWQRQADSLPFWLTVITMGLLLPPVLVVVLLPNVIQFLRLYH</sequence>
<comment type="caution">
    <text evidence="8">The sequence shown here is derived from an EMBL/GenBank/DDBJ whole genome shotgun (WGS) entry which is preliminary data.</text>
</comment>
<proteinExistence type="predicted"/>
<feature type="domain" description="Type II secretion system protein GspF" evidence="7">
    <location>
        <begin position="162"/>
        <end position="288"/>
    </location>
</feature>
<dbReference type="HOGENOM" id="CLU_927296_0_0_9"/>
<feature type="transmembrane region" description="Helical" evidence="6">
    <location>
        <begin position="99"/>
        <end position="118"/>
    </location>
</feature>
<dbReference type="PANTHER" id="PTHR35007:SF4">
    <property type="entry name" value="CONSERVED TRANSMEMBRANE PROTEIN-RELATED"/>
    <property type="match status" value="1"/>
</dbReference>